<evidence type="ECO:0000313" key="2">
    <source>
        <dbReference type="Proteomes" id="UP001333110"/>
    </source>
</evidence>
<dbReference type="AlphaFoldDB" id="A0AAN7PUM3"/>
<dbReference type="Proteomes" id="UP001333110">
    <property type="component" value="Unassembled WGS sequence"/>
</dbReference>
<protein>
    <recommendedName>
        <fullName evidence="3">Rna-directed dna polymerase from mobile element jockey-like</fullName>
    </recommendedName>
</protein>
<gene>
    <name evidence="1" type="ORF">QYF61_000500</name>
</gene>
<keyword evidence="2" id="KW-1185">Reference proteome</keyword>
<dbReference type="EMBL" id="JAUNZN010000001">
    <property type="protein sequence ID" value="KAK4828681.1"/>
    <property type="molecule type" value="Genomic_DNA"/>
</dbReference>
<reference evidence="1 2" key="1">
    <citation type="journal article" date="2023" name="J. Hered.">
        <title>Chromosome-level genome of the wood stork (Mycteria americana) provides insight into avian chromosome evolution.</title>
        <authorList>
            <person name="Flamio R. Jr."/>
            <person name="Ramstad K.M."/>
        </authorList>
    </citation>
    <scope>NUCLEOTIDE SEQUENCE [LARGE SCALE GENOMIC DNA]</scope>
    <source>
        <strain evidence="1">JAX WOST 10</strain>
    </source>
</reference>
<sequence>MTISVSFPHKQAILKYNFNFGPRFGESCIPYKPQAVSLCFIEEIGFVLQSSSDTPEGTAAIQRDLHRLKKWADRDLMQFNTRRCKVLHLGRNNPRHQYLPGADSLVRPHLECWVQCWTPQYKRDTDILERVQQRATRMREGLEHLSYVERLRELGCLAWRREGSREGFHECV</sequence>
<comment type="caution">
    <text evidence="1">The sequence shown here is derived from an EMBL/GenBank/DDBJ whole genome shotgun (WGS) entry which is preliminary data.</text>
</comment>
<name>A0AAN7PUM3_MYCAM</name>
<evidence type="ECO:0008006" key="3">
    <source>
        <dbReference type="Google" id="ProtNLM"/>
    </source>
</evidence>
<proteinExistence type="predicted"/>
<dbReference type="PANTHER" id="PTHR33332">
    <property type="entry name" value="REVERSE TRANSCRIPTASE DOMAIN-CONTAINING PROTEIN"/>
    <property type="match status" value="1"/>
</dbReference>
<accession>A0AAN7PUM3</accession>
<organism evidence="1 2">
    <name type="scientific">Mycteria americana</name>
    <name type="common">Wood stork</name>
    <dbReference type="NCBI Taxonomy" id="33587"/>
    <lineage>
        <taxon>Eukaryota</taxon>
        <taxon>Metazoa</taxon>
        <taxon>Chordata</taxon>
        <taxon>Craniata</taxon>
        <taxon>Vertebrata</taxon>
        <taxon>Euteleostomi</taxon>
        <taxon>Archelosauria</taxon>
        <taxon>Archosauria</taxon>
        <taxon>Dinosauria</taxon>
        <taxon>Saurischia</taxon>
        <taxon>Theropoda</taxon>
        <taxon>Coelurosauria</taxon>
        <taxon>Aves</taxon>
        <taxon>Neognathae</taxon>
        <taxon>Neoaves</taxon>
        <taxon>Aequornithes</taxon>
        <taxon>Ciconiiformes</taxon>
        <taxon>Ciconiidae</taxon>
        <taxon>Mycteria</taxon>
    </lineage>
</organism>
<evidence type="ECO:0000313" key="1">
    <source>
        <dbReference type="EMBL" id="KAK4828681.1"/>
    </source>
</evidence>